<dbReference type="InterPro" id="IPR036271">
    <property type="entry name" value="Tet_transcr_reg_TetR-rel_C_sf"/>
</dbReference>
<proteinExistence type="predicted"/>
<dbReference type="SUPFAM" id="SSF46689">
    <property type="entry name" value="Homeodomain-like"/>
    <property type="match status" value="1"/>
</dbReference>
<comment type="caution">
    <text evidence="4">The sequence shown here is derived from an EMBL/GenBank/DDBJ whole genome shotgun (WGS) entry which is preliminary data.</text>
</comment>
<evidence type="ECO:0000313" key="5">
    <source>
        <dbReference type="Proteomes" id="UP000433493"/>
    </source>
</evidence>
<dbReference type="RefSeq" id="WP_158051947.1">
    <property type="nucleotide sequence ID" value="NZ_WBKB01000003.1"/>
</dbReference>
<name>A0A7J5BBL5_9MICO</name>
<dbReference type="Gene3D" id="1.10.357.10">
    <property type="entry name" value="Tetracycline Repressor, domain 2"/>
    <property type="match status" value="2"/>
</dbReference>
<accession>A0A7J5BBL5</accession>
<organism evidence="4 5">
    <name type="scientific">Gulosibacter chungangensis</name>
    <dbReference type="NCBI Taxonomy" id="979746"/>
    <lineage>
        <taxon>Bacteria</taxon>
        <taxon>Bacillati</taxon>
        <taxon>Actinomycetota</taxon>
        <taxon>Actinomycetes</taxon>
        <taxon>Micrococcales</taxon>
        <taxon>Microbacteriaceae</taxon>
        <taxon>Gulosibacter</taxon>
    </lineage>
</organism>
<dbReference type="AlphaFoldDB" id="A0A7J5BBL5"/>
<evidence type="ECO:0000256" key="2">
    <source>
        <dbReference type="PROSITE-ProRule" id="PRU00335"/>
    </source>
</evidence>
<dbReference type="PROSITE" id="PS50977">
    <property type="entry name" value="HTH_TETR_2"/>
    <property type="match status" value="1"/>
</dbReference>
<feature type="domain" description="HTH tetR-type" evidence="3">
    <location>
        <begin position="17"/>
        <end position="78"/>
    </location>
</feature>
<keyword evidence="1 2" id="KW-0238">DNA-binding</keyword>
<sequence length="212" mass="22966">MPQPASTQPTKRGPRGDISRARILDAADRLLREKGTVEGVSLRAIAAGVGIAPNAMYTYFASLSQLWHDLGDQRLGMVRPEELLTIDCRYCALLELAQRGLQLTAIPGTMSLLRTQPILGPNSFRLSETILELTADASINPRDAHDLLLAWFYGGIALAQEGWTSGTDEIRGERDLSDFPLIAGRADPDTGAQLRAIFRGIGIVHSCGLGDE</sequence>
<dbReference type="Proteomes" id="UP000433493">
    <property type="component" value="Unassembled WGS sequence"/>
</dbReference>
<evidence type="ECO:0000256" key="1">
    <source>
        <dbReference type="ARBA" id="ARBA00023125"/>
    </source>
</evidence>
<dbReference type="OrthoDB" id="5242390at2"/>
<dbReference type="Pfam" id="PF00440">
    <property type="entry name" value="TetR_N"/>
    <property type="match status" value="1"/>
</dbReference>
<evidence type="ECO:0000259" key="3">
    <source>
        <dbReference type="PROSITE" id="PS50977"/>
    </source>
</evidence>
<reference evidence="4 5" key="1">
    <citation type="submission" date="2019-09" db="EMBL/GenBank/DDBJ databases">
        <title>Phylogeny of genus Pseudoclavibacter and closely related genus.</title>
        <authorList>
            <person name="Li Y."/>
        </authorList>
    </citation>
    <scope>NUCLEOTIDE SEQUENCE [LARGE SCALE GENOMIC DNA]</scope>
    <source>
        <strain evidence="4 5">KCTC 13959</strain>
    </source>
</reference>
<protein>
    <submittedName>
        <fullName evidence="4">Helix-turn-helix transcriptional regulator</fullName>
    </submittedName>
</protein>
<keyword evidence="5" id="KW-1185">Reference proteome</keyword>
<feature type="DNA-binding region" description="H-T-H motif" evidence="2">
    <location>
        <begin position="41"/>
        <end position="60"/>
    </location>
</feature>
<dbReference type="InterPro" id="IPR001647">
    <property type="entry name" value="HTH_TetR"/>
</dbReference>
<gene>
    <name evidence="4" type="ORF">F8O05_06505</name>
</gene>
<dbReference type="InterPro" id="IPR009057">
    <property type="entry name" value="Homeodomain-like_sf"/>
</dbReference>
<evidence type="ECO:0000313" key="4">
    <source>
        <dbReference type="EMBL" id="KAB1643532.1"/>
    </source>
</evidence>
<dbReference type="GO" id="GO:0003677">
    <property type="term" value="F:DNA binding"/>
    <property type="evidence" value="ECO:0007669"/>
    <property type="project" value="UniProtKB-UniRule"/>
</dbReference>
<dbReference type="SUPFAM" id="SSF48498">
    <property type="entry name" value="Tetracyclin repressor-like, C-terminal domain"/>
    <property type="match status" value="1"/>
</dbReference>
<dbReference type="EMBL" id="WBKB01000003">
    <property type="protein sequence ID" value="KAB1643532.1"/>
    <property type="molecule type" value="Genomic_DNA"/>
</dbReference>